<dbReference type="EMBL" id="CM026421">
    <property type="protein sequence ID" value="KAG0593055.1"/>
    <property type="molecule type" value="Genomic_DNA"/>
</dbReference>
<evidence type="ECO:0000256" key="1">
    <source>
        <dbReference type="SAM" id="Phobius"/>
    </source>
</evidence>
<gene>
    <name evidence="2" type="ORF">KC19_1G302000</name>
</gene>
<organism evidence="2 3">
    <name type="scientific">Ceratodon purpureus</name>
    <name type="common">Fire moss</name>
    <name type="synonym">Dicranum purpureum</name>
    <dbReference type="NCBI Taxonomy" id="3225"/>
    <lineage>
        <taxon>Eukaryota</taxon>
        <taxon>Viridiplantae</taxon>
        <taxon>Streptophyta</taxon>
        <taxon>Embryophyta</taxon>
        <taxon>Bryophyta</taxon>
        <taxon>Bryophytina</taxon>
        <taxon>Bryopsida</taxon>
        <taxon>Dicranidae</taxon>
        <taxon>Pseudoditrichales</taxon>
        <taxon>Ditrichaceae</taxon>
        <taxon>Ceratodon</taxon>
    </lineage>
</organism>
<evidence type="ECO:0000313" key="2">
    <source>
        <dbReference type="EMBL" id="KAG0593055.1"/>
    </source>
</evidence>
<name>A0A8T0JC62_CERPU</name>
<comment type="caution">
    <text evidence="2">The sequence shown here is derived from an EMBL/GenBank/DDBJ whole genome shotgun (WGS) entry which is preliminary data.</text>
</comment>
<proteinExistence type="predicted"/>
<reference evidence="2" key="1">
    <citation type="submission" date="2020-06" db="EMBL/GenBank/DDBJ databases">
        <title>WGS assembly of Ceratodon purpureus strain R40.</title>
        <authorList>
            <person name="Carey S.B."/>
            <person name="Jenkins J."/>
            <person name="Shu S."/>
            <person name="Lovell J.T."/>
            <person name="Sreedasyam A."/>
            <person name="Maumus F."/>
            <person name="Tiley G.P."/>
            <person name="Fernandez-Pozo N."/>
            <person name="Barry K."/>
            <person name="Chen C."/>
            <person name="Wang M."/>
            <person name="Lipzen A."/>
            <person name="Daum C."/>
            <person name="Saski C.A."/>
            <person name="Payton A.C."/>
            <person name="Mcbreen J.C."/>
            <person name="Conrad R.E."/>
            <person name="Kollar L.M."/>
            <person name="Olsson S."/>
            <person name="Huttunen S."/>
            <person name="Landis J.B."/>
            <person name="Wickett N.J."/>
            <person name="Johnson M.G."/>
            <person name="Rensing S.A."/>
            <person name="Grimwood J."/>
            <person name="Schmutz J."/>
            <person name="Mcdaniel S.F."/>
        </authorList>
    </citation>
    <scope>NUCLEOTIDE SEQUENCE</scope>
    <source>
        <strain evidence="2">R40</strain>
    </source>
</reference>
<keyword evidence="1" id="KW-0812">Transmembrane</keyword>
<keyword evidence="1" id="KW-1133">Transmembrane helix</keyword>
<sequence length="428" mass="44156">MASTGAAANAVIIIGAVLLLCSLHIDAKPRYNDVDNCGKCKHKCPRAPPHSERTCKNGKCGTKCKRGWLDCDQKKANGCEVDVKTLKTDVKNCGSCGNVCPVPLSNQFGTGVATCTKGVCGHTLTCATGFADCDGDPSNGCELDVKSNVNNCGSCGSVCPTGQLGQLATCTDGMCGLESTCAKDFGDCDSDPSNGCESDVRSDVKNCGSCGKVCPVPLTNHGSGEATCTDGVCGYTLTCAKDWADCDGDPSNGCEIDLAGIFSSIYNCGSCNHVCPPFQNSTIWSICDAGVCGYECNFFLGNLGNCDNDVSNGCETNLGSNDVNNCGGCGQVCTTPPRGQIACNRGVCTGNCLKGFYENCDRNPTNGCETSVWSDVNHCGSCGNVCPSPPNATPSCSFNTCKFTCNAGFSDCDLVASNGCEVHGVCPL</sequence>
<feature type="transmembrane region" description="Helical" evidence="1">
    <location>
        <begin position="6"/>
        <end position="25"/>
    </location>
</feature>
<protein>
    <submittedName>
        <fullName evidence="2">Uncharacterized protein</fullName>
    </submittedName>
</protein>
<accession>A0A8T0JC62</accession>
<keyword evidence="1" id="KW-0472">Membrane</keyword>
<dbReference type="AlphaFoldDB" id="A0A8T0JC62"/>
<evidence type="ECO:0000313" key="3">
    <source>
        <dbReference type="Proteomes" id="UP000822688"/>
    </source>
</evidence>
<keyword evidence="3" id="KW-1185">Reference proteome</keyword>
<dbReference type="Proteomes" id="UP000822688">
    <property type="component" value="Chromosome 1"/>
</dbReference>